<accession>A0A1M5JV82</accession>
<organism evidence="2 3">
    <name type="scientific">Salegentibacter echinorum</name>
    <dbReference type="NCBI Taxonomy" id="1073325"/>
    <lineage>
        <taxon>Bacteria</taxon>
        <taxon>Pseudomonadati</taxon>
        <taxon>Bacteroidota</taxon>
        <taxon>Flavobacteriia</taxon>
        <taxon>Flavobacteriales</taxon>
        <taxon>Flavobacteriaceae</taxon>
        <taxon>Salegentibacter</taxon>
    </lineage>
</organism>
<dbReference type="EMBL" id="FQVT01000012">
    <property type="protein sequence ID" value="SHG44454.1"/>
    <property type="molecule type" value="Genomic_DNA"/>
</dbReference>
<proteinExistence type="predicted"/>
<dbReference type="InterPro" id="IPR029044">
    <property type="entry name" value="Nucleotide-diphossugar_trans"/>
</dbReference>
<evidence type="ECO:0000259" key="1">
    <source>
        <dbReference type="Pfam" id="PF00535"/>
    </source>
</evidence>
<feature type="domain" description="Glycosyltransferase 2-like" evidence="1">
    <location>
        <begin position="8"/>
        <end position="113"/>
    </location>
</feature>
<dbReference type="SUPFAM" id="SSF53448">
    <property type="entry name" value="Nucleotide-diphospho-sugar transferases"/>
    <property type="match status" value="1"/>
</dbReference>
<dbReference type="STRING" id="1073325.SAMN05444483_11255"/>
<protein>
    <recommendedName>
        <fullName evidence="1">Glycosyltransferase 2-like domain-containing protein</fullName>
    </recommendedName>
</protein>
<name>A0A1M5JV82_SALEC</name>
<dbReference type="PANTHER" id="PTHR43685:SF2">
    <property type="entry name" value="GLYCOSYLTRANSFERASE 2-LIKE DOMAIN-CONTAINING PROTEIN"/>
    <property type="match status" value="1"/>
</dbReference>
<dbReference type="Proteomes" id="UP000183945">
    <property type="component" value="Unassembled WGS sequence"/>
</dbReference>
<keyword evidence="3" id="KW-1185">Reference proteome</keyword>
<dbReference type="InterPro" id="IPR050834">
    <property type="entry name" value="Glycosyltransf_2"/>
</dbReference>
<dbReference type="InterPro" id="IPR001173">
    <property type="entry name" value="Glyco_trans_2-like"/>
</dbReference>
<dbReference type="AlphaFoldDB" id="A0A1M5JV82"/>
<dbReference type="PANTHER" id="PTHR43685">
    <property type="entry name" value="GLYCOSYLTRANSFERASE"/>
    <property type="match status" value="1"/>
</dbReference>
<dbReference type="Pfam" id="PF00535">
    <property type="entry name" value="Glycos_transf_2"/>
    <property type="match status" value="1"/>
</dbReference>
<gene>
    <name evidence="2" type="ORF">SAMN05444483_11255</name>
</gene>
<evidence type="ECO:0000313" key="3">
    <source>
        <dbReference type="Proteomes" id="UP000183945"/>
    </source>
</evidence>
<dbReference type="OrthoDB" id="597270at2"/>
<dbReference type="Gene3D" id="3.90.550.10">
    <property type="entry name" value="Spore Coat Polysaccharide Biosynthesis Protein SpsA, Chain A"/>
    <property type="match status" value="1"/>
</dbReference>
<dbReference type="CDD" id="cd00761">
    <property type="entry name" value="Glyco_tranf_GTA_type"/>
    <property type="match status" value="1"/>
</dbReference>
<reference evidence="3" key="1">
    <citation type="submission" date="2016-11" db="EMBL/GenBank/DDBJ databases">
        <authorList>
            <person name="Varghese N."/>
            <person name="Submissions S."/>
        </authorList>
    </citation>
    <scope>NUCLEOTIDE SEQUENCE [LARGE SCALE GENOMIC DNA]</scope>
    <source>
        <strain evidence="3">DSM 24579</strain>
    </source>
</reference>
<evidence type="ECO:0000313" key="2">
    <source>
        <dbReference type="EMBL" id="SHG44454.1"/>
    </source>
</evidence>
<dbReference type="RefSeq" id="WP_072880863.1">
    <property type="nucleotide sequence ID" value="NZ_FQVT01000012.1"/>
</dbReference>
<sequence length="279" mass="32520">MNNSGKLSIIIPCYNDYLYIEEAVNSALNQTYKNKEIIVVDDGSNIDTKMVLRRLEPKISKLITQENQGQSIARNNGIKQSNGEYILNLDADDYFEPTFCEKAIMAIERDFNIKIVTCKTRRFHIKGEIDIFTSTGGNINNFLFKNSAMGSSMFKRKDWERCGGYEEILPILGLEDWEFYLNILKTGGVAHVLPEVLFNYQVRENSTTAQIKKLKLDKFKFIILKHSELYKENFEELVTNFIERLKIEEREKIKNTKRIDFKLGEALLRPFRFIKSLIK</sequence>